<feature type="compositionally biased region" description="Polar residues" evidence="1">
    <location>
        <begin position="103"/>
        <end position="113"/>
    </location>
</feature>
<dbReference type="Proteomes" id="UP001179614">
    <property type="component" value="Chromosome"/>
</dbReference>
<proteinExistence type="predicted"/>
<protein>
    <submittedName>
        <fullName evidence="2">Uncharacterized protein</fullName>
    </submittedName>
</protein>
<evidence type="ECO:0000313" key="2">
    <source>
        <dbReference type="EMBL" id="WBL80737.1"/>
    </source>
</evidence>
<keyword evidence="3" id="KW-1185">Reference proteome</keyword>
<evidence type="ECO:0000256" key="1">
    <source>
        <dbReference type="SAM" id="MobiDB-lite"/>
    </source>
</evidence>
<reference evidence="2" key="1">
    <citation type="submission" date="2021-12" db="EMBL/GenBank/DDBJ databases">
        <title>Bradyrhizobium xenonodulans sp. nov.</title>
        <authorList>
            <person name="Claassens R."/>
            <person name="Venter S.N."/>
            <person name="Beukes C.W."/>
            <person name="Stepkowski T."/>
            <person name="Steenkamp E.T."/>
        </authorList>
    </citation>
    <scope>NUCLEOTIDE SEQUENCE</scope>
    <source>
        <strain evidence="2">14AB</strain>
    </source>
</reference>
<sequence>MGATLVPRLRTLQEDPPQVKRDVAFGSWLCENGKTVESDRTSYSSEADLTLMLASDFKLDDELKNMILAVFRLLAFLHSQGHELTKRRTARQVAYGPEPEKQISGSMMLNDAQ</sequence>
<evidence type="ECO:0000313" key="3">
    <source>
        <dbReference type="Proteomes" id="UP001179614"/>
    </source>
</evidence>
<dbReference type="RefSeq" id="WP_270168244.1">
    <property type="nucleotide sequence ID" value="NZ_CP089391.1"/>
</dbReference>
<gene>
    <name evidence="2" type="ORF">I3J27_10045</name>
</gene>
<dbReference type="EMBL" id="CP089391">
    <property type="protein sequence ID" value="WBL80737.1"/>
    <property type="molecule type" value="Genomic_DNA"/>
</dbReference>
<feature type="region of interest" description="Disordered" evidence="1">
    <location>
        <begin position="88"/>
        <end position="113"/>
    </location>
</feature>
<organism evidence="2 3">
    <name type="scientific">Bradyrhizobium xenonodulans</name>
    <dbReference type="NCBI Taxonomy" id="2736875"/>
    <lineage>
        <taxon>Bacteria</taxon>
        <taxon>Pseudomonadati</taxon>
        <taxon>Pseudomonadota</taxon>
        <taxon>Alphaproteobacteria</taxon>
        <taxon>Hyphomicrobiales</taxon>
        <taxon>Nitrobacteraceae</taxon>
        <taxon>Bradyrhizobium</taxon>
    </lineage>
</organism>
<accession>A0ABY7MQS6</accession>
<name>A0ABY7MQS6_9BRAD</name>